<dbReference type="Pfam" id="PF02515">
    <property type="entry name" value="CoA_transf_3"/>
    <property type="match status" value="1"/>
</dbReference>
<evidence type="ECO:0000256" key="1">
    <source>
        <dbReference type="ARBA" id="ARBA00022679"/>
    </source>
</evidence>
<accession>A0ABT1X444</accession>
<dbReference type="Gene3D" id="3.40.50.10540">
    <property type="entry name" value="Crotonobetainyl-coa:carnitine coa-transferase, domain 1"/>
    <property type="match status" value="1"/>
</dbReference>
<dbReference type="InterPro" id="IPR003673">
    <property type="entry name" value="CoA-Trfase_fam_III"/>
</dbReference>
<evidence type="ECO:0000313" key="3">
    <source>
        <dbReference type="EMBL" id="MCR0982546.1"/>
    </source>
</evidence>
<sequence length="424" mass="45685">MAETSHLHRKSFDSSATGALHGVRVLDLSRLVAGNTLTKVLSDHGAEVVKVEPPEGDTLRAWRVQGVETSWKIFCRNKKSICLELRNPDAQEAVRQLAATSDILVESFRPGVLEAMGLGPEVLLGINPRLVIVRISGWGQDGPFRHKPGFGTLVEGYSGFAAVNGFPDREPVLPPMFMGDGYAGLYGAATAMIALLAARGAHGKGQVIDMSLIDPMLMVMDPQVANYRLTGKTKQRTGSRSTNTSPRNAYRTKDDRWVCLSSSTQGMTAKLLASIGRPELIEDPRFRTNPDRLRNWEELDGIVAGFVAGRTLEENLRHFDEAGVTIGPIYDASDLLDDPYVGAREALIEVPDEEMGWIPMHGMVARLSGTPGILARPAPKLGEHSREVLLPVLGEAEYGRLSGSGVIREHGHGTPAASAAGAGA</sequence>
<dbReference type="InterPro" id="IPR050483">
    <property type="entry name" value="CoA-transferase_III_domain"/>
</dbReference>
<dbReference type="PANTHER" id="PTHR48207:SF3">
    <property type="entry name" value="SUCCINATE--HYDROXYMETHYLGLUTARATE COA-TRANSFERASE"/>
    <property type="match status" value="1"/>
</dbReference>
<name>A0ABT1X444_9PROT</name>
<evidence type="ECO:0000313" key="4">
    <source>
        <dbReference type="Proteomes" id="UP001524642"/>
    </source>
</evidence>
<evidence type="ECO:0000256" key="2">
    <source>
        <dbReference type="SAM" id="MobiDB-lite"/>
    </source>
</evidence>
<keyword evidence="4" id="KW-1185">Reference proteome</keyword>
<keyword evidence="1 3" id="KW-0808">Transferase</keyword>
<dbReference type="InterPro" id="IPR023606">
    <property type="entry name" value="CoA-Trfase_III_dom_1_sf"/>
</dbReference>
<protein>
    <submittedName>
        <fullName evidence="3">CoA transferase</fullName>
    </submittedName>
</protein>
<dbReference type="PANTHER" id="PTHR48207">
    <property type="entry name" value="SUCCINATE--HYDROXYMETHYLGLUTARATE COA-TRANSFERASE"/>
    <property type="match status" value="1"/>
</dbReference>
<dbReference type="GO" id="GO:0016740">
    <property type="term" value="F:transferase activity"/>
    <property type="evidence" value="ECO:0007669"/>
    <property type="project" value="UniProtKB-KW"/>
</dbReference>
<feature type="region of interest" description="Disordered" evidence="2">
    <location>
        <begin position="229"/>
        <end position="249"/>
    </location>
</feature>
<dbReference type="Proteomes" id="UP001524642">
    <property type="component" value="Unassembled WGS sequence"/>
</dbReference>
<feature type="compositionally biased region" description="Polar residues" evidence="2">
    <location>
        <begin position="238"/>
        <end position="247"/>
    </location>
</feature>
<dbReference type="Gene3D" id="3.30.1540.10">
    <property type="entry name" value="formyl-coa transferase, domain 3"/>
    <property type="match status" value="1"/>
</dbReference>
<dbReference type="RefSeq" id="WP_257716219.1">
    <property type="nucleotide sequence ID" value="NZ_JANJOU010000008.1"/>
</dbReference>
<gene>
    <name evidence="3" type="ORF">NRP21_10840</name>
</gene>
<dbReference type="InterPro" id="IPR044855">
    <property type="entry name" value="CoA-Trfase_III_dom3_sf"/>
</dbReference>
<comment type="caution">
    <text evidence="3">The sequence shown here is derived from an EMBL/GenBank/DDBJ whole genome shotgun (WGS) entry which is preliminary data.</text>
</comment>
<reference evidence="3 4" key="1">
    <citation type="submission" date="2022-06" db="EMBL/GenBank/DDBJ databases">
        <title>Roseomonas CN29.</title>
        <authorList>
            <person name="Cheng Y."/>
            <person name="He X."/>
        </authorList>
    </citation>
    <scope>NUCLEOTIDE SEQUENCE [LARGE SCALE GENOMIC DNA]</scope>
    <source>
        <strain evidence="3 4">CN29</strain>
    </source>
</reference>
<organism evidence="3 4">
    <name type="scientific">Roseomonas populi</name>
    <dbReference type="NCBI Taxonomy" id="3121582"/>
    <lineage>
        <taxon>Bacteria</taxon>
        <taxon>Pseudomonadati</taxon>
        <taxon>Pseudomonadota</taxon>
        <taxon>Alphaproteobacteria</taxon>
        <taxon>Acetobacterales</taxon>
        <taxon>Roseomonadaceae</taxon>
        <taxon>Roseomonas</taxon>
    </lineage>
</organism>
<proteinExistence type="predicted"/>
<dbReference type="EMBL" id="JANJOU010000008">
    <property type="protein sequence ID" value="MCR0982546.1"/>
    <property type="molecule type" value="Genomic_DNA"/>
</dbReference>
<dbReference type="SUPFAM" id="SSF89796">
    <property type="entry name" value="CoA-transferase family III (CaiB/BaiF)"/>
    <property type="match status" value="1"/>
</dbReference>